<dbReference type="Gene3D" id="1.10.443.10">
    <property type="entry name" value="Intergrase catalytic core"/>
    <property type="match status" value="1"/>
</dbReference>
<dbReference type="InterPro" id="IPR013762">
    <property type="entry name" value="Integrase-like_cat_sf"/>
</dbReference>
<feature type="domain" description="Core-binding (CB)" evidence="6">
    <location>
        <begin position="59"/>
        <end position="141"/>
    </location>
</feature>
<reference evidence="7 8" key="1">
    <citation type="submission" date="2017-05" db="EMBL/GenBank/DDBJ databases">
        <title>Complete and WGS of Bordetella genogroups.</title>
        <authorList>
            <person name="Spilker T."/>
            <person name="LiPuma J."/>
        </authorList>
    </citation>
    <scope>NUCLEOTIDE SEQUENCE [LARGE SCALE GENOMIC DNA]</scope>
    <source>
        <strain evidence="7 8">AU10456</strain>
    </source>
</reference>
<evidence type="ECO:0000256" key="3">
    <source>
        <dbReference type="ARBA" id="ARBA00023172"/>
    </source>
</evidence>
<dbReference type="Proteomes" id="UP000216913">
    <property type="component" value="Unassembled WGS sequence"/>
</dbReference>
<dbReference type="InterPro" id="IPR011010">
    <property type="entry name" value="DNA_brk_join_enz"/>
</dbReference>
<dbReference type="InterPro" id="IPR050090">
    <property type="entry name" value="Tyrosine_recombinase_XerCD"/>
</dbReference>
<dbReference type="AlphaFoldDB" id="A0A261TBD9"/>
<evidence type="ECO:0000259" key="5">
    <source>
        <dbReference type="PROSITE" id="PS51898"/>
    </source>
</evidence>
<keyword evidence="3" id="KW-0233">DNA recombination</keyword>
<evidence type="ECO:0000256" key="4">
    <source>
        <dbReference type="PROSITE-ProRule" id="PRU01248"/>
    </source>
</evidence>
<dbReference type="SUPFAM" id="SSF56349">
    <property type="entry name" value="DNA breaking-rejoining enzymes"/>
    <property type="match status" value="1"/>
</dbReference>
<accession>A0A261TBD9</accession>
<dbReference type="InterPro" id="IPR010998">
    <property type="entry name" value="Integrase_recombinase_N"/>
</dbReference>
<evidence type="ECO:0000259" key="6">
    <source>
        <dbReference type="PROSITE" id="PS51900"/>
    </source>
</evidence>
<evidence type="ECO:0000256" key="1">
    <source>
        <dbReference type="ARBA" id="ARBA00022908"/>
    </source>
</evidence>
<dbReference type="GO" id="GO:0003677">
    <property type="term" value="F:DNA binding"/>
    <property type="evidence" value="ECO:0007669"/>
    <property type="project" value="UniProtKB-UniRule"/>
</dbReference>
<organism evidence="7 8">
    <name type="scientific">Bordetella genomosp. 5</name>
    <dbReference type="NCBI Taxonomy" id="1395608"/>
    <lineage>
        <taxon>Bacteria</taxon>
        <taxon>Pseudomonadati</taxon>
        <taxon>Pseudomonadota</taxon>
        <taxon>Betaproteobacteria</taxon>
        <taxon>Burkholderiales</taxon>
        <taxon>Alcaligenaceae</taxon>
        <taxon>Bordetella</taxon>
    </lineage>
</organism>
<gene>
    <name evidence="7" type="ORF">CAL25_19980</name>
</gene>
<feature type="domain" description="Tyr recombinase" evidence="5">
    <location>
        <begin position="163"/>
        <end position="332"/>
    </location>
</feature>
<dbReference type="Gene3D" id="1.10.150.130">
    <property type="match status" value="1"/>
</dbReference>
<proteinExistence type="predicted"/>
<dbReference type="InterPro" id="IPR044068">
    <property type="entry name" value="CB"/>
</dbReference>
<dbReference type="GO" id="GO:0006310">
    <property type="term" value="P:DNA recombination"/>
    <property type="evidence" value="ECO:0007669"/>
    <property type="project" value="UniProtKB-KW"/>
</dbReference>
<evidence type="ECO:0000313" key="8">
    <source>
        <dbReference type="Proteomes" id="UP000216913"/>
    </source>
</evidence>
<sequence>MANIQKRGEYQYQADIRRKGFPRQTQTFLTKDDAERWERKHEGQMDEGKFRDLRPVAKLTLGDALDRYMDEVVPTKAVGGQRNERNRIRLLKKHPLARRELSTLQSSDFAKYRNERTAQVGSANTVRLELALLSHLYTICKKEWNWPLDNPLKDVRRPSAPEGGERRLRGDEEARLLLEVSVERVRQPVWLEACIRLSLATGLRAGELLTLEWSQVDLKGGVMNLTKARNGSKRSVGLNLEAVRVLQSLPRSTQKVTKGYHETGKLDCDFKAACIAAGLVDLHFHDLRHEAATRLAPHMMPQELAKIMGWKTLQMAMRYYNPTAQELATRMRAVEAARSEPSPGSPNALAVPRAIELASGPTLDVPVQRVGDPTTSNVIRVQFLRDLPSRTRAIA</sequence>
<dbReference type="InterPro" id="IPR057084">
    <property type="entry name" value="Int_N"/>
</dbReference>
<dbReference type="PANTHER" id="PTHR30349:SF94">
    <property type="entry name" value="INTEGRASE_RECOMBINASE HI_1414-RELATED"/>
    <property type="match status" value="1"/>
</dbReference>
<protein>
    <recommendedName>
        <fullName evidence="9">Integrase</fullName>
    </recommendedName>
</protein>
<evidence type="ECO:0008006" key="9">
    <source>
        <dbReference type="Google" id="ProtNLM"/>
    </source>
</evidence>
<name>A0A261TBD9_9BORD</name>
<dbReference type="PANTHER" id="PTHR30349">
    <property type="entry name" value="PHAGE INTEGRASE-RELATED"/>
    <property type="match status" value="1"/>
</dbReference>
<dbReference type="EMBL" id="NEVP01000011">
    <property type="protein sequence ID" value="OZI46944.1"/>
    <property type="molecule type" value="Genomic_DNA"/>
</dbReference>
<dbReference type="Pfam" id="PF00589">
    <property type="entry name" value="Phage_integrase"/>
    <property type="match status" value="1"/>
</dbReference>
<keyword evidence="1" id="KW-0229">DNA integration</keyword>
<evidence type="ECO:0000256" key="2">
    <source>
        <dbReference type="ARBA" id="ARBA00023125"/>
    </source>
</evidence>
<dbReference type="GO" id="GO:0015074">
    <property type="term" value="P:DNA integration"/>
    <property type="evidence" value="ECO:0007669"/>
    <property type="project" value="UniProtKB-KW"/>
</dbReference>
<dbReference type="PROSITE" id="PS51898">
    <property type="entry name" value="TYR_RECOMBINASE"/>
    <property type="match status" value="1"/>
</dbReference>
<keyword evidence="8" id="KW-1185">Reference proteome</keyword>
<comment type="caution">
    <text evidence="7">The sequence shown here is derived from an EMBL/GenBank/DDBJ whole genome shotgun (WGS) entry which is preliminary data.</text>
</comment>
<keyword evidence="2 4" id="KW-0238">DNA-binding</keyword>
<dbReference type="CDD" id="cd00796">
    <property type="entry name" value="INT_Rci_Hp1_C"/>
    <property type="match status" value="1"/>
</dbReference>
<dbReference type="Pfam" id="PF24624">
    <property type="entry name" value="Int_N"/>
    <property type="match status" value="1"/>
</dbReference>
<dbReference type="PROSITE" id="PS51900">
    <property type="entry name" value="CB"/>
    <property type="match status" value="1"/>
</dbReference>
<evidence type="ECO:0000313" key="7">
    <source>
        <dbReference type="EMBL" id="OZI46944.1"/>
    </source>
</evidence>
<dbReference type="RefSeq" id="WP_094803084.1">
    <property type="nucleotide sequence ID" value="NZ_NEVP01000011.1"/>
</dbReference>
<dbReference type="InterPro" id="IPR002104">
    <property type="entry name" value="Integrase_catalytic"/>
</dbReference>
<dbReference type="OrthoDB" id="662444at2"/>